<feature type="transmembrane region" description="Helical" evidence="9">
    <location>
        <begin position="45"/>
        <end position="67"/>
    </location>
</feature>
<dbReference type="PROSITE" id="PS51012">
    <property type="entry name" value="ABC_TM2"/>
    <property type="match status" value="1"/>
</dbReference>
<dbReference type="PANTHER" id="PTHR30413:SF8">
    <property type="entry name" value="TRANSPORT PERMEASE PROTEIN"/>
    <property type="match status" value="1"/>
</dbReference>
<evidence type="ECO:0000256" key="1">
    <source>
        <dbReference type="ARBA" id="ARBA00004429"/>
    </source>
</evidence>
<comment type="similarity">
    <text evidence="2 9">Belongs to the ABC-2 integral membrane protein family.</text>
</comment>
<feature type="transmembrane region" description="Helical" evidence="9">
    <location>
        <begin position="244"/>
        <end position="267"/>
    </location>
</feature>
<comment type="subcellular location">
    <subcellularLocation>
        <location evidence="1">Cell inner membrane</location>
        <topology evidence="1">Multi-pass membrane protein</topology>
    </subcellularLocation>
    <subcellularLocation>
        <location evidence="9">Cell membrane</location>
        <topology evidence="9">Multi-pass membrane protein</topology>
    </subcellularLocation>
</comment>
<evidence type="ECO:0000256" key="6">
    <source>
        <dbReference type="ARBA" id="ARBA00022692"/>
    </source>
</evidence>
<feature type="transmembrane region" description="Helical" evidence="9">
    <location>
        <begin position="157"/>
        <end position="181"/>
    </location>
</feature>
<dbReference type="GO" id="GO:0140359">
    <property type="term" value="F:ABC-type transporter activity"/>
    <property type="evidence" value="ECO:0007669"/>
    <property type="project" value="InterPro"/>
</dbReference>
<evidence type="ECO:0000313" key="12">
    <source>
        <dbReference type="Proteomes" id="UP000293162"/>
    </source>
</evidence>
<feature type="transmembrane region" description="Helical" evidence="9">
    <location>
        <begin position="121"/>
        <end position="151"/>
    </location>
</feature>
<keyword evidence="8 9" id="KW-0472">Membrane</keyword>
<dbReference type="GO" id="GO:0005886">
    <property type="term" value="C:plasma membrane"/>
    <property type="evidence" value="ECO:0007669"/>
    <property type="project" value="UniProtKB-SubCell"/>
</dbReference>
<sequence length="278" mass="32108">MKKSENEIVIKAGKSALHYWQEVWRQRELFWILGKRDVMVRYKQTVLGIAWAVFRPLLTALVMTFAFGKIAKMEVDASLPYMIIVIPGVIIWLFFSQCLAQISNSIVGNSNLVSKVYFPRIIIPFSSLLVGLLDALIAFAMFFVFCIYYHFVPSWHIVFAPLFMLLAYLGAFGFGLIASVLNVKYRDIAQIIPFVVQFGYFISPVGYTSEQQKDAWWYPYYNLNPVVGTIDGLRWSLLGDYAPFNWQSLIPTLVFVTISVIFAIWFFRKNENSFVDYI</sequence>
<dbReference type="InterPro" id="IPR047817">
    <property type="entry name" value="ABC2_TM_bact-type"/>
</dbReference>
<feature type="transmembrane region" description="Helical" evidence="9">
    <location>
        <begin position="188"/>
        <end position="207"/>
    </location>
</feature>
<keyword evidence="6 9" id="KW-0812">Transmembrane</keyword>
<organism evidence="11 12">
    <name type="scientific">Emticicia agri</name>
    <dbReference type="NCBI Taxonomy" id="2492393"/>
    <lineage>
        <taxon>Bacteria</taxon>
        <taxon>Pseudomonadati</taxon>
        <taxon>Bacteroidota</taxon>
        <taxon>Cytophagia</taxon>
        <taxon>Cytophagales</taxon>
        <taxon>Leadbetterellaceae</taxon>
        <taxon>Emticicia</taxon>
    </lineage>
</organism>
<evidence type="ECO:0000259" key="10">
    <source>
        <dbReference type="PROSITE" id="PS51012"/>
    </source>
</evidence>
<name>A0A4V1ZDH3_9BACT</name>
<dbReference type="OrthoDB" id="9786910at2"/>
<dbReference type="RefSeq" id="WP_130020451.1">
    <property type="nucleotide sequence ID" value="NZ_SEWF01000009.1"/>
</dbReference>
<gene>
    <name evidence="11" type="ORF">EWM59_08095</name>
</gene>
<keyword evidence="4 9" id="KW-1003">Cell membrane</keyword>
<evidence type="ECO:0000313" key="11">
    <source>
        <dbReference type="EMBL" id="RYU96160.1"/>
    </source>
</evidence>
<evidence type="ECO:0000256" key="3">
    <source>
        <dbReference type="ARBA" id="ARBA00022448"/>
    </source>
</evidence>
<evidence type="ECO:0000256" key="5">
    <source>
        <dbReference type="ARBA" id="ARBA00022519"/>
    </source>
</evidence>
<comment type="caution">
    <text evidence="11">The sequence shown here is derived from an EMBL/GenBank/DDBJ whole genome shotgun (WGS) entry which is preliminary data.</text>
</comment>
<dbReference type="Pfam" id="PF01061">
    <property type="entry name" value="ABC2_membrane"/>
    <property type="match status" value="1"/>
</dbReference>
<keyword evidence="7 9" id="KW-1133">Transmembrane helix</keyword>
<evidence type="ECO:0000256" key="4">
    <source>
        <dbReference type="ARBA" id="ARBA00022475"/>
    </source>
</evidence>
<keyword evidence="5" id="KW-0997">Cell inner membrane</keyword>
<evidence type="ECO:0000256" key="8">
    <source>
        <dbReference type="ARBA" id="ARBA00023136"/>
    </source>
</evidence>
<evidence type="ECO:0000256" key="2">
    <source>
        <dbReference type="ARBA" id="ARBA00007783"/>
    </source>
</evidence>
<evidence type="ECO:0000256" key="7">
    <source>
        <dbReference type="ARBA" id="ARBA00022989"/>
    </source>
</evidence>
<keyword evidence="12" id="KW-1185">Reference proteome</keyword>
<reference evidence="11 12" key="1">
    <citation type="submission" date="2019-02" db="EMBL/GenBank/DDBJ databases">
        <title>Bacterial novel species Emticicia sp. 17J42-9 isolated from soil.</title>
        <authorList>
            <person name="Jung H.-Y."/>
        </authorList>
    </citation>
    <scope>NUCLEOTIDE SEQUENCE [LARGE SCALE GENOMIC DNA]</scope>
    <source>
        <strain evidence="11 12">17J42-9</strain>
    </source>
</reference>
<accession>A0A4V1ZDH3</accession>
<evidence type="ECO:0000256" key="9">
    <source>
        <dbReference type="RuleBase" id="RU361157"/>
    </source>
</evidence>
<dbReference type="GO" id="GO:0015920">
    <property type="term" value="P:lipopolysaccharide transport"/>
    <property type="evidence" value="ECO:0007669"/>
    <property type="project" value="TreeGrafter"/>
</dbReference>
<dbReference type="AlphaFoldDB" id="A0A4V1ZDH3"/>
<feature type="domain" description="ABC transmembrane type-2" evidence="10">
    <location>
        <begin position="47"/>
        <end position="270"/>
    </location>
</feature>
<dbReference type="InterPro" id="IPR013525">
    <property type="entry name" value="ABC2_TM"/>
</dbReference>
<dbReference type="Proteomes" id="UP000293162">
    <property type="component" value="Unassembled WGS sequence"/>
</dbReference>
<keyword evidence="3 9" id="KW-0813">Transport</keyword>
<dbReference type="EMBL" id="SEWF01000009">
    <property type="protein sequence ID" value="RYU96160.1"/>
    <property type="molecule type" value="Genomic_DNA"/>
</dbReference>
<protein>
    <recommendedName>
        <fullName evidence="9">Transport permease protein</fullName>
    </recommendedName>
</protein>
<feature type="transmembrane region" description="Helical" evidence="9">
    <location>
        <begin position="79"/>
        <end position="100"/>
    </location>
</feature>
<dbReference type="PANTHER" id="PTHR30413">
    <property type="entry name" value="INNER MEMBRANE TRANSPORT PERMEASE"/>
    <property type="match status" value="1"/>
</dbReference>
<proteinExistence type="inferred from homology"/>